<gene>
    <name evidence="4" type="ORF">C427_2173</name>
</gene>
<dbReference type="eggNOG" id="COG0625">
    <property type="taxonomic scope" value="Bacteria"/>
</dbReference>
<dbReference type="EMBL" id="CP003837">
    <property type="protein sequence ID" value="AGH44282.1"/>
    <property type="molecule type" value="Genomic_DNA"/>
</dbReference>
<dbReference type="Gene3D" id="1.20.1050.10">
    <property type="match status" value="1"/>
</dbReference>
<dbReference type="SUPFAM" id="SSF52833">
    <property type="entry name" value="Thioredoxin-like"/>
    <property type="match status" value="1"/>
</dbReference>
<reference evidence="4 5" key="1">
    <citation type="journal article" date="2013" name="Genome Announc.">
        <title>Complete Genome Sequence of Glaciecola psychrophila Strain 170T.</title>
        <authorList>
            <person name="Yin J."/>
            <person name="Chen J."/>
            <person name="Liu G."/>
            <person name="Yu Y."/>
            <person name="Song L."/>
            <person name="Wang X."/>
            <person name="Qu X."/>
        </authorList>
    </citation>
    <scope>NUCLEOTIDE SEQUENCE [LARGE SCALE GENOMIC DNA]</scope>
    <source>
        <strain evidence="4 5">170</strain>
    </source>
</reference>
<dbReference type="GO" id="GO:0005737">
    <property type="term" value="C:cytoplasm"/>
    <property type="evidence" value="ECO:0007669"/>
    <property type="project" value="InterPro"/>
</dbReference>
<dbReference type="InterPro" id="IPR036249">
    <property type="entry name" value="Thioredoxin-like_sf"/>
</dbReference>
<dbReference type="PANTHER" id="PTHR42673:SF21">
    <property type="entry name" value="GLUTATHIONE S-TRANSFERASE YFCF"/>
    <property type="match status" value="1"/>
</dbReference>
<dbReference type="InterPro" id="IPR005955">
    <property type="entry name" value="GST_Zeta"/>
</dbReference>
<evidence type="ECO:0000313" key="5">
    <source>
        <dbReference type="Proteomes" id="UP000011864"/>
    </source>
</evidence>
<dbReference type="Gene3D" id="3.40.30.10">
    <property type="entry name" value="Glutaredoxin"/>
    <property type="match status" value="1"/>
</dbReference>
<dbReference type="GO" id="GO:0006749">
    <property type="term" value="P:glutathione metabolic process"/>
    <property type="evidence" value="ECO:0007669"/>
    <property type="project" value="TreeGrafter"/>
</dbReference>
<dbReference type="InterPro" id="IPR036282">
    <property type="entry name" value="Glutathione-S-Trfase_C_sf"/>
</dbReference>
<name>M4S0N5_9ALTE</name>
<dbReference type="Pfam" id="PF13410">
    <property type="entry name" value="GST_C_2"/>
    <property type="match status" value="1"/>
</dbReference>
<dbReference type="Proteomes" id="UP000011864">
    <property type="component" value="Chromosome"/>
</dbReference>
<evidence type="ECO:0000259" key="3">
    <source>
        <dbReference type="PROSITE" id="PS50405"/>
    </source>
</evidence>
<comment type="similarity">
    <text evidence="1">Belongs to the GST superfamily. Zeta family.</text>
</comment>
<dbReference type="AlphaFoldDB" id="M4S0N5"/>
<evidence type="ECO:0000259" key="2">
    <source>
        <dbReference type="PROSITE" id="PS50404"/>
    </source>
</evidence>
<evidence type="ECO:0000313" key="4">
    <source>
        <dbReference type="EMBL" id="AGH44282.1"/>
    </source>
</evidence>
<dbReference type="PANTHER" id="PTHR42673">
    <property type="entry name" value="MALEYLACETOACETATE ISOMERASE"/>
    <property type="match status" value="1"/>
</dbReference>
<keyword evidence="5" id="KW-1185">Reference proteome</keyword>
<dbReference type="PROSITE" id="PS50404">
    <property type="entry name" value="GST_NTER"/>
    <property type="match status" value="1"/>
</dbReference>
<dbReference type="SUPFAM" id="SSF47616">
    <property type="entry name" value="GST C-terminal domain-like"/>
    <property type="match status" value="1"/>
</dbReference>
<dbReference type="InterPro" id="IPR004045">
    <property type="entry name" value="Glutathione_S-Trfase_N"/>
</dbReference>
<dbReference type="InterPro" id="IPR010987">
    <property type="entry name" value="Glutathione-S-Trfase_C-like"/>
</dbReference>
<feature type="domain" description="GST N-terminal" evidence="2">
    <location>
        <begin position="1"/>
        <end position="30"/>
    </location>
</feature>
<dbReference type="GO" id="GO:0004364">
    <property type="term" value="F:glutathione transferase activity"/>
    <property type="evidence" value="ECO:0007669"/>
    <property type="project" value="TreeGrafter"/>
</dbReference>
<dbReference type="CDD" id="cd03191">
    <property type="entry name" value="GST_C_Zeta"/>
    <property type="match status" value="1"/>
</dbReference>
<accession>M4S0N5</accession>
<keyword evidence="4" id="KW-0413">Isomerase</keyword>
<dbReference type="KEGG" id="gps:C427_2173"/>
<feature type="domain" description="GST C-terminal" evidence="3">
    <location>
        <begin position="35"/>
        <end position="158"/>
    </location>
</feature>
<dbReference type="STRING" id="1129794.C427_2173"/>
<dbReference type="FunFam" id="1.20.1050.10:FF:000017">
    <property type="entry name" value="Maleylacetoacetate isomerase"/>
    <property type="match status" value="1"/>
</dbReference>
<dbReference type="PATRIC" id="fig|1129794.4.peg.2150"/>
<sequence length="158" mass="18188">MPCLETDTGQFLAQSGAILSYLDALYPNTTLKLPDPFQAAKMQSFVDMIACDIHPICNLRILNYLTEEMKVDSEQKLVWYRHWIVIGFEALETLLDQTQYCFGEQPTLADVYLIPQVYNALRFEVDMTSFPKIMNAYQNCNQLDAFIKAKPENQQDAM</sequence>
<dbReference type="InterPro" id="IPR034330">
    <property type="entry name" value="GST_Zeta_C"/>
</dbReference>
<proteinExistence type="inferred from homology"/>
<dbReference type="GO" id="GO:0006559">
    <property type="term" value="P:L-phenylalanine catabolic process"/>
    <property type="evidence" value="ECO:0007669"/>
    <property type="project" value="TreeGrafter"/>
</dbReference>
<evidence type="ECO:0000256" key="1">
    <source>
        <dbReference type="ARBA" id="ARBA00010007"/>
    </source>
</evidence>
<dbReference type="NCBIfam" id="TIGR01262">
    <property type="entry name" value="maiA"/>
    <property type="match status" value="1"/>
</dbReference>
<organism evidence="4 5">
    <name type="scientific">Paraglaciecola psychrophila 170</name>
    <dbReference type="NCBI Taxonomy" id="1129794"/>
    <lineage>
        <taxon>Bacteria</taxon>
        <taxon>Pseudomonadati</taxon>
        <taxon>Pseudomonadota</taxon>
        <taxon>Gammaproteobacteria</taxon>
        <taxon>Alteromonadales</taxon>
        <taxon>Alteromonadaceae</taxon>
        <taxon>Paraglaciecola</taxon>
    </lineage>
</organism>
<dbReference type="HOGENOM" id="CLU_011226_20_3_6"/>
<protein>
    <submittedName>
        <fullName evidence="4">Maleylacetoacetate isomerase</fullName>
    </submittedName>
</protein>
<dbReference type="PROSITE" id="PS50405">
    <property type="entry name" value="GST_CTER"/>
    <property type="match status" value="1"/>
</dbReference>
<dbReference type="GO" id="GO:0016034">
    <property type="term" value="F:maleylacetoacetate isomerase activity"/>
    <property type="evidence" value="ECO:0007669"/>
    <property type="project" value="TreeGrafter"/>
</dbReference>